<sequence>MQDIEKFYNDYFQTVFKYLFCMTHDADISEELTQETFYQAVKTYDNFRGDCKVSVWLCQIAKHLWYKEYRSRNKYTSDSIDEISDSFHATENVEHIILESDSKIALYQKLQTLDEKTREVIYLRLTGELSFREIGEILNRNETWARVTFYRGKQKLMKEGQ</sequence>
<evidence type="ECO:0000259" key="6">
    <source>
        <dbReference type="Pfam" id="PF04542"/>
    </source>
</evidence>
<dbReference type="EMBL" id="JAGSND010000001">
    <property type="protein sequence ID" value="MBR0596354.1"/>
    <property type="molecule type" value="Genomic_DNA"/>
</dbReference>
<dbReference type="NCBIfam" id="TIGR02937">
    <property type="entry name" value="sigma70-ECF"/>
    <property type="match status" value="1"/>
</dbReference>
<dbReference type="GO" id="GO:0016987">
    <property type="term" value="F:sigma factor activity"/>
    <property type="evidence" value="ECO:0007669"/>
    <property type="project" value="UniProtKB-KW"/>
</dbReference>
<keyword evidence="3" id="KW-0731">Sigma factor</keyword>
<protein>
    <submittedName>
        <fullName evidence="8">Sigma-70 family RNA polymerase sigma factor</fullName>
    </submittedName>
</protein>
<evidence type="ECO:0000259" key="7">
    <source>
        <dbReference type="Pfam" id="PF08281"/>
    </source>
</evidence>
<dbReference type="PANTHER" id="PTHR43133">
    <property type="entry name" value="RNA POLYMERASE ECF-TYPE SIGMA FACTO"/>
    <property type="match status" value="1"/>
</dbReference>
<dbReference type="RefSeq" id="WP_227016488.1">
    <property type="nucleotide sequence ID" value="NZ_JAGSND010000001.1"/>
</dbReference>
<evidence type="ECO:0000313" key="9">
    <source>
        <dbReference type="Proteomes" id="UP000675664"/>
    </source>
</evidence>
<reference evidence="8" key="2">
    <citation type="submission" date="2021-04" db="EMBL/GenBank/DDBJ databases">
        <authorList>
            <person name="Liu J."/>
        </authorList>
    </citation>
    <scope>NUCLEOTIDE SEQUENCE</scope>
    <source>
        <strain evidence="8">BAD-6</strain>
    </source>
</reference>
<organism evidence="8 9">
    <name type="scientific">Sinanaerobacter chloroacetimidivorans</name>
    <dbReference type="NCBI Taxonomy" id="2818044"/>
    <lineage>
        <taxon>Bacteria</taxon>
        <taxon>Bacillati</taxon>
        <taxon>Bacillota</taxon>
        <taxon>Clostridia</taxon>
        <taxon>Peptostreptococcales</taxon>
        <taxon>Anaerovoracaceae</taxon>
        <taxon>Sinanaerobacter</taxon>
    </lineage>
</organism>
<dbReference type="Pfam" id="PF08281">
    <property type="entry name" value="Sigma70_r4_2"/>
    <property type="match status" value="1"/>
</dbReference>
<dbReference type="AlphaFoldDB" id="A0A8J7VWL3"/>
<name>A0A8J7VWL3_9FIRM</name>
<dbReference type="InterPro" id="IPR013324">
    <property type="entry name" value="RNA_pol_sigma_r3/r4-like"/>
</dbReference>
<comment type="caution">
    <text evidence="8">The sequence shown here is derived from an EMBL/GenBank/DDBJ whole genome shotgun (WGS) entry which is preliminary data.</text>
</comment>
<dbReference type="SUPFAM" id="SSF88946">
    <property type="entry name" value="Sigma2 domain of RNA polymerase sigma factors"/>
    <property type="match status" value="1"/>
</dbReference>
<keyword evidence="5" id="KW-0804">Transcription</keyword>
<evidence type="ECO:0000256" key="1">
    <source>
        <dbReference type="ARBA" id="ARBA00010641"/>
    </source>
</evidence>
<evidence type="ECO:0000256" key="3">
    <source>
        <dbReference type="ARBA" id="ARBA00023082"/>
    </source>
</evidence>
<gene>
    <name evidence="8" type="ORF">KCX82_00540</name>
</gene>
<evidence type="ECO:0000313" key="8">
    <source>
        <dbReference type="EMBL" id="MBR0596354.1"/>
    </source>
</evidence>
<dbReference type="CDD" id="cd06171">
    <property type="entry name" value="Sigma70_r4"/>
    <property type="match status" value="1"/>
</dbReference>
<evidence type="ECO:0000256" key="4">
    <source>
        <dbReference type="ARBA" id="ARBA00023125"/>
    </source>
</evidence>
<dbReference type="InterPro" id="IPR014284">
    <property type="entry name" value="RNA_pol_sigma-70_dom"/>
</dbReference>
<dbReference type="Pfam" id="PF04542">
    <property type="entry name" value="Sigma70_r2"/>
    <property type="match status" value="1"/>
</dbReference>
<proteinExistence type="inferred from homology"/>
<dbReference type="InterPro" id="IPR036388">
    <property type="entry name" value="WH-like_DNA-bd_sf"/>
</dbReference>
<dbReference type="Proteomes" id="UP000675664">
    <property type="component" value="Unassembled WGS sequence"/>
</dbReference>
<keyword evidence="2" id="KW-0805">Transcription regulation</keyword>
<feature type="domain" description="RNA polymerase sigma-70 region 2" evidence="6">
    <location>
        <begin position="8"/>
        <end position="74"/>
    </location>
</feature>
<evidence type="ECO:0000256" key="2">
    <source>
        <dbReference type="ARBA" id="ARBA00023015"/>
    </source>
</evidence>
<keyword evidence="9" id="KW-1185">Reference proteome</keyword>
<dbReference type="GO" id="GO:0003677">
    <property type="term" value="F:DNA binding"/>
    <property type="evidence" value="ECO:0007669"/>
    <property type="project" value="UniProtKB-KW"/>
</dbReference>
<dbReference type="InterPro" id="IPR039425">
    <property type="entry name" value="RNA_pol_sigma-70-like"/>
</dbReference>
<dbReference type="PANTHER" id="PTHR43133:SF52">
    <property type="entry name" value="ECF RNA POLYMERASE SIGMA FACTOR SIGL"/>
    <property type="match status" value="1"/>
</dbReference>
<accession>A0A8J7VWL3</accession>
<dbReference type="InterPro" id="IPR007627">
    <property type="entry name" value="RNA_pol_sigma70_r2"/>
</dbReference>
<comment type="similarity">
    <text evidence="1">Belongs to the sigma-70 factor family. ECF subfamily.</text>
</comment>
<dbReference type="InterPro" id="IPR013249">
    <property type="entry name" value="RNA_pol_sigma70_r4_t2"/>
</dbReference>
<dbReference type="SUPFAM" id="SSF88659">
    <property type="entry name" value="Sigma3 and sigma4 domains of RNA polymerase sigma factors"/>
    <property type="match status" value="1"/>
</dbReference>
<evidence type="ECO:0000256" key="5">
    <source>
        <dbReference type="ARBA" id="ARBA00023163"/>
    </source>
</evidence>
<dbReference type="GO" id="GO:0006352">
    <property type="term" value="P:DNA-templated transcription initiation"/>
    <property type="evidence" value="ECO:0007669"/>
    <property type="project" value="InterPro"/>
</dbReference>
<dbReference type="Gene3D" id="1.10.1740.10">
    <property type="match status" value="1"/>
</dbReference>
<dbReference type="InterPro" id="IPR013325">
    <property type="entry name" value="RNA_pol_sigma_r2"/>
</dbReference>
<keyword evidence="4" id="KW-0238">DNA-binding</keyword>
<reference evidence="8" key="1">
    <citation type="submission" date="2021-04" db="EMBL/GenBank/DDBJ databases">
        <title>Sinoanaerobacter chloroacetimidivorans sp. nov., an obligate anaerobic bacterium isolated from anaerobic sludge.</title>
        <authorList>
            <person name="Bao Y."/>
        </authorList>
    </citation>
    <scope>NUCLEOTIDE SEQUENCE</scope>
    <source>
        <strain evidence="8">BAD-6</strain>
    </source>
</reference>
<dbReference type="Gene3D" id="1.10.10.10">
    <property type="entry name" value="Winged helix-like DNA-binding domain superfamily/Winged helix DNA-binding domain"/>
    <property type="match status" value="1"/>
</dbReference>
<feature type="domain" description="RNA polymerase sigma factor 70 region 4 type 2" evidence="7">
    <location>
        <begin position="105"/>
        <end position="156"/>
    </location>
</feature>